<feature type="compositionally biased region" description="Basic residues" evidence="1">
    <location>
        <begin position="178"/>
        <end position="191"/>
    </location>
</feature>
<dbReference type="AlphaFoldDB" id="A0AAD7CJE3"/>
<dbReference type="Proteomes" id="UP001221142">
    <property type="component" value="Unassembled WGS sequence"/>
</dbReference>
<comment type="caution">
    <text evidence="2">The sequence shown here is derived from an EMBL/GenBank/DDBJ whole genome shotgun (WGS) entry which is preliminary data.</text>
</comment>
<keyword evidence="3" id="KW-1185">Reference proteome</keyword>
<evidence type="ECO:0000256" key="1">
    <source>
        <dbReference type="SAM" id="MobiDB-lite"/>
    </source>
</evidence>
<sequence>MTIGVDTEMAARSQRKGHAFIGPGNNIARLQYLAVEPIFTTAGSIHDCLVTLGKRRFLICCHYDDAAPVNRALKKLFPGFDWRGELVLAVLGQPRVLQFVDGTRVKRGDVNRALNLFLAQALAKINEDEDIPASMGTERAQVSEGFSVRVHAVGGYGRRREWGREEEAYNAIWSQDPRRHRKDEKNKKRRGIPWTHPKAPTTNRRPSYDLGQSRALPLSSKRIRLLGPAGYSSFFLTIRQIPPAETMESVREDELKKKRIHTSLASRGVGGSSTVHRDTGVLGTAAASSAGARLGKVGEGWPRKRVSNEHS</sequence>
<dbReference type="EMBL" id="JARKIF010000001">
    <property type="protein sequence ID" value="KAJ7650476.1"/>
    <property type="molecule type" value="Genomic_DNA"/>
</dbReference>
<organism evidence="2 3">
    <name type="scientific">Roridomyces roridus</name>
    <dbReference type="NCBI Taxonomy" id="1738132"/>
    <lineage>
        <taxon>Eukaryota</taxon>
        <taxon>Fungi</taxon>
        <taxon>Dikarya</taxon>
        <taxon>Basidiomycota</taxon>
        <taxon>Agaricomycotina</taxon>
        <taxon>Agaricomycetes</taxon>
        <taxon>Agaricomycetidae</taxon>
        <taxon>Agaricales</taxon>
        <taxon>Marasmiineae</taxon>
        <taxon>Mycenaceae</taxon>
        <taxon>Roridomyces</taxon>
    </lineage>
</organism>
<gene>
    <name evidence="2" type="ORF">FB45DRAFT_859237</name>
</gene>
<reference evidence="2" key="1">
    <citation type="submission" date="2023-03" db="EMBL/GenBank/DDBJ databases">
        <title>Massive genome expansion in bonnet fungi (Mycena s.s.) driven by repeated elements and novel gene families across ecological guilds.</title>
        <authorList>
            <consortium name="Lawrence Berkeley National Laboratory"/>
            <person name="Harder C.B."/>
            <person name="Miyauchi S."/>
            <person name="Viragh M."/>
            <person name="Kuo A."/>
            <person name="Thoen E."/>
            <person name="Andreopoulos B."/>
            <person name="Lu D."/>
            <person name="Skrede I."/>
            <person name="Drula E."/>
            <person name="Henrissat B."/>
            <person name="Morin E."/>
            <person name="Kohler A."/>
            <person name="Barry K."/>
            <person name="LaButti K."/>
            <person name="Morin E."/>
            <person name="Salamov A."/>
            <person name="Lipzen A."/>
            <person name="Mereny Z."/>
            <person name="Hegedus B."/>
            <person name="Baldrian P."/>
            <person name="Stursova M."/>
            <person name="Weitz H."/>
            <person name="Taylor A."/>
            <person name="Grigoriev I.V."/>
            <person name="Nagy L.G."/>
            <person name="Martin F."/>
            <person name="Kauserud H."/>
        </authorList>
    </citation>
    <scope>NUCLEOTIDE SEQUENCE</scope>
    <source>
        <strain evidence="2">9284</strain>
    </source>
</reference>
<evidence type="ECO:0000313" key="3">
    <source>
        <dbReference type="Proteomes" id="UP001221142"/>
    </source>
</evidence>
<name>A0AAD7CJE3_9AGAR</name>
<evidence type="ECO:0000313" key="2">
    <source>
        <dbReference type="EMBL" id="KAJ7650476.1"/>
    </source>
</evidence>
<accession>A0AAD7CJE3</accession>
<proteinExistence type="predicted"/>
<feature type="region of interest" description="Disordered" evidence="1">
    <location>
        <begin position="286"/>
        <end position="311"/>
    </location>
</feature>
<protein>
    <submittedName>
        <fullName evidence="2">Uncharacterized protein</fullName>
    </submittedName>
</protein>
<feature type="region of interest" description="Disordered" evidence="1">
    <location>
        <begin position="176"/>
        <end position="212"/>
    </location>
</feature>